<dbReference type="NCBIfam" id="TIGR00231">
    <property type="entry name" value="small_GTP"/>
    <property type="match status" value="1"/>
</dbReference>
<protein>
    <submittedName>
        <fullName evidence="3">Ras-related C3 botulinum toxin substrate 3</fullName>
    </submittedName>
</protein>
<dbReference type="SUPFAM" id="SSF52540">
    <property type="entry name" value="P-loop containing nucleoside triphosphate hydrolases"/>
    <property type="match status" value="1"/>
</dbReference>
<dbReference type="EMBL" id="JADGIZ020000088">
    <property type="protein sequence ID" value="KAL2911763.1"/>
    <property type="molecule type" value="Genomic_DNA"/>
</dbReference>
<keyword evidence="2" id="KW-0342">GTP-binding</keyword>
<dbReference type="InterPro" id="IPR027417">
    <property type="entry name" value="P-loop_NTPase"/>
</dbReference>
<dbReference type="SMART" id="SM00174">
    <property type="entry name" value="RHO"/>
    <property type="match status" value="1"/>
</dbReference>
<dbReference type="InterPro" id="IPR001806">
    <property type="entry name" value="Small_GTPase"/>
</dbReference>
<organism evidence="3 4">
    <name type="scientific">Polyrhizophydium stewartii</name>
    <dbReference type="NCBI Taxonomy" id="2732419"/>
    <lineage>
        <taxon>Eukaryota</taxon>
        <taxon>Fungi</taxon>
        <taxon>Fungi incertae sedis</taxon>
        <taxon>Chytridiomycota</taxon>
        <taxon>Chytridiomycota incertae sedis</taxon>
        <taxon>Chytridiomycetes</taxon>
        <taxon>Rhizophydiales</taxon>
        <taxon>Rhizophydiales incertae sedis</taxon>
        <taxon>Polyrhizophydium</taxon>
    </lineage>
</organism>
<accession>A0ABR4MWZ3</accession>
<evidence type="ECO:0000313" key="3">
    <source>
        <dbReference type="EMBL" id="KAL2911763.1"/>
    </source>
</evidence>
<gene>
    <name evidence="3" type="primary">RAC3</name>
    <name evidence="3" type="ORF">HK105_208766</name>
</gene>
<sequence length="205" mass="22625">MERTDLPPPPAPLRVRVTGDSNVGKTCMITRHFTSVFPEEYIPTVWAFDTSVLREASDDRPQIVVDDTAGQDPYDRPLFPRPLPASVVLVCFSVANHGSFESVTWQWVPQMAVECKNAPIILVGTKADLRSDRDTVERLASKKLTPIMFTQGRRLADQIGAVRYVECSALTGHGVSAVFEAAIAALEASGQKSQAGKRAWWPWSK</sequence>
<dbReference type="Pfam" id="PF00071">
    <property type="entry name" value="Ras"/>
    <property type="match status" value="1"/>
</dbReference>
<dbReference type="Gene3D" id="3.40.50.300">
    <property type="entry name" value="P-loop containing nucleotide triphosphate hydrolases"/>
    <property type="match status" value="1"/>
</dbReference>
<dbReference type="PROSITE" id="PS51419">
    <property type="entry name" value="RAB"/>
    <property type="match status" value="1"/>
</dbReference>
<comment type="caution">
    <text evidence="3">The sequence shown here is derived from an EMBL/GenBank/DDBJ whole genome shotgun (WGS) entry which is preliminary data.</text>
</comment>
<dbReference type="Proteomes" id="UP001527925">
    <property type="component" value="Unassembled WGS sequence"/>
</dbReference>
<dbReference type="CDD" id="cd00157">
    <property type="entry name" value="Rho"/>
    <property type="match status" value="1"/>
</dbReference>
<proteinExistence type="predicted"/>
<dbReference type="PRINTS" id="PR00449">
    <property type="entry name" value="RASTRNSFRMNG"/>
</dbReference>
<keyword evidence="1" id="KW-0547">Nucleotide-binding</keyword>
<evidence type="ECO:0000313" key="4">
    <source>
        <dbReference type="Proteomes" id="UP001527925"/>
    </source>
</evidence>
<dbReference type="PANTHER" id="PTHR24072">
    <property type="entry name" value="RHO FAMILY GTPASE"/>
    <property type="match status" value="1"/>
</dbReference>
<dbReference type="InterPro" id="IPR003578">
    <property type="entry name" value="Small_GTPase_Rho"/>
</dbReference>
<evidence type="ECO:0000256" key="1">
    <source>
        <dbReference type="ARBA" id="ARBA00022741"/>
    </source>
</evidence>
<dbReference type="SMART" id="SM00175">
    <property type="entry name" value="RAB"/>
    <property type="match status" value="1"/>
</dbReference>
<dbReference type="PROSITE" id="PS51420">
    <property type="entry name" value="RHO"/>
    <property type="match status" value="1"/>
</dbReference>
<reference evidence="3 4" key="1">
    <citation type="submission" date="2023-09" db="EMBL/GenBank/DDBJ databases">
        <title>Pangenome analysis of Batrachochytrium dendrobatidis and related Chytrids.</title>
        <authorList>
            <person name="Yacoub M.N."/>
            <person name="Stajich J.E."/>
            <person name="James T.Y."/>
        </authorList>
    </citation>
    <scope>NUCLEOTIDE SEQUENCE [LARGE SCALE GENOMIC DNA]</scope>
    <source>
        <strain evidence="3 4">JEL0888</strain>
    </source>
</reference>
<keyword evidence="4" id="KW-1185">Reference proteome</keyword>
<name>A0ABR4MWZ3_9FUNG</name>
<evidence type="ECO:0000256" key="2">
    <source>
        <dbReference type="ARBA" id="ARBA00023134"/>
    </source>
</evidence>
<dbReference type="InterPro" id="IPR005225">
    <property type="entry name" value="Small_GTP-bd"/>
</dbReference>
<dbReference type="SMART" id="SM00173">
    <property type="entry name" value="RAS"/>
    <property type="match status" value="1"/>
</dbReference>